<feature type="compositionally biased region" description="Polar residues" evidence="1">
    <location>
        <begin position="198"/>
        <end position="209"/>
    </location>
</feature>
<gene>
    <name evidence="2" type="ORF">QBC34DRAFT_31664</name>
</gene>
<evidence type="ECO:0000313" key="3">
    <source>
        <dbReference type="Proteomes" id="UP001321760"/>
    </source>
</evidence>
<proteinExistence type="predicted"/>
<feature type="region of interest" description="Disordered" evidence="1">
    <location>
        <begin position="198"/>
        <end position="242"/>
    </location>
</feature>
<feature type="region of interest" description="Disordered" evidence="1">
    <location>
        <begin position="130"/>
        <end position="186"/>
    </location>
</feature>
<keyword evidence="3" id="KW-1185">Reference proteome</keyword>
<reference evidence="2" key="1">
    <citation type="journal article" date="2023" name="Mol. Phylogenet. Evol.">
        <title>Genome-scale phylogeny and comparative genomics of the fungal order Sordariales.</title>
        <authorList>
            <person name="Hensen N."/>
            <person name="Bonometti L."/>
            <person name="Westerberg I."/>
            <person name="Brannstrom I.O."/>
            <person name="Guillou S."/>
            <person name="Cros-Aarteil S."/>
            <person name="Calhoun S."/>
            <person name="Haridas S."/>
            <person name="Kuo A."/>
            <person name="Mondo S."/>
            <person name="Pangilinan J."/>
            <person name="Riley R."/>
            <person name="LaButti K."/>
            <person name="Andreopoulos B."/>
            <person name="Lipzen A."/>
            <person name="Chen C."/>
            <person name="Yan M."/>
            <person name="Daum C."/>
            <person name="Ng V."/>
            <person name="Clum A."/>
            <person name="Steindorff A."/>
            <person name="Ohm R.A."/>
            <person name="Martin F."/>
            <person name="Silar P."/>
            <person name="Natvig D.O."/>
            <person name="Lalanne C."/>
            <person name="Gautier V."/>
            <person name="Ament-Velasquez S.L."/>
            <person name="Kruys A."/>
            <person name="Hutchinson M.I."/>
            <person name="Powell A.J."/>
            <person name="Barry K."/>
            <person name="Miller A.N."/>
            <person name="Grigoriev I.V."/>
            <person name="Debuchy R."/>
            <person name="Gladieux P."/>
            <person name="Hiltunen Thoren M."/>
            <person name="Johannesson H."/>
        </authorList>
    </citation>
    <scope>NUCLEOTIDE SEQUENCE</scope>
    <source>
        <strain evidence="2">PSN243</strain>
    </source>
</reference>
<dbReference type="EMBL" id="MU865924">
    <property type="protein sequence ID" value="KAK4452287.1"/>
    <property type="molecule type" value="Genomic_DNA"/>
</dbReference>
<dbReference type="AlphaFoldDB" id="A0AAV9GY26"/>
<evidence type="ECO:0000313" key="2">
    <source>
        <dbReference type="EMBL" id="KAK4452287.1"/>
    </source>
</evidence>
<feature type="compositionally biased region" description="Low complexity" evidence="1">
    <location>
        <begin position="149"/>
        <end position="171"/>
    </location>
</feature>
<dbReference type="Proteomes" id="UP001321760">
    <property type="component" value="Unassembled WGS sequence"/>
</dbReference>
<accession>A0AAV9GY26</accession>
<protein>
    <submittedName>
        <fullName evidence="2">Uncharacterized protein</fullName>
    </submittedName>
</protein>
<evidence type="ECO:0000256" key="1">
    <source>
        <dbReference type="SAM" id="MobiDB-lite"/>
    </source>
</evidence>
<sequence length="306" mass="33572">MLTAGSPHLSICMSPKPLPPTKNRKFHHKHHHLNLIKPAHILPYHLQHTHFPSTHLPHLALTTLISHNHHPNSHQPGFTLHSQALTHLVPARQTASFQLCPRKIITDSSYPRSPIHQICPFPFRLGQETRASKATRKSGHAMTRPGILPAPSAATLPLSLPSSAACDGKQAGKARRQGQGGRGRSGAWLRSVSAVQFGSVSTGERQTARQAGRRETKTVPQTEERSLTHSVQPSPGASNSPRPALRCFFGTCFRKRRVQGGRVESVWVTLSVAAFSHYFFPVFPKNGACLFAAREVPHRNGLPCST</sequence>
<reference evidence="2" key="2">
    <citation type="submission" date="2023-05" db="EMBL/GenBank/DDBJ databases">
        <authorList>
            <consortium name="Lawrence Berkeley National Laboratory"/>
            <person name="Steindorff A."/>
            <person name="Hensen N."/>
            <person name="Bonometti L."/>
            <person name="Westerberg I."/>
            <person name="Brannstrom I.O."/>
            <person name="Guillou S."/>
            <person name="Cros-Aarteil S."/>
            <person name="Calhoun S."/>
            <person name="Haridas S."/>
            <person name="Kuo A."/>
            <person name="Mondo S."/>
            <person name="Pangilinan J."/>
            <person name="Riley R."/>
            <person name="Labutti K."/>
            <person name="Andreopoulos B."/>
            <person name="Lipzen A."/>
            <person name="Chen C."/>
            <person name="Yanf M."/>
            <person name="Daum C."/>
            <person name="Ng V."/>
            <person name="Clum A."/>
            <person name="Ohm R."/>
            <person name="Martin F."/>
            <person name="Silar P."/>
            <person name="Natvig D."/>
            <person name="Lalanne C."/>
            <person name="Gautier V."/>
            <person name="Ament-Velasquez S.L."/>
            <person name="Kruys A."/>
            <person name="Hutchinson M.I."/>
            <person name="Powell A.J."/>
            <person name="Barry K."/>
            <person name="Miller A.N."/>
            <person name="Grigoriev I.V."/>
            <person name="Debuchy R."/>
            <person name="Gladieux P."/>
            <person name="Thoren M.H."/>
            <person name="Johannesson H."/>
        </authorList>
    </citation>
    <scope>NUCLEOTIDE SEQUENCE</scope>
    <source>
        <strain evidence="2">PSN243</strain>
    </source>
</reference>
<comment type="caution">
    <text evidence="2">The sequence shown here is derived from an EMBL/GenBank/DDBJ whole genome shotgun (WGS) entry which is preliminary data.</text>
</comment>
<organism evidence="2 3">
    <name type="scientific">Podospora aff. communis PSN243</name>
    <dbReference type="NCBI Taxonomy" id="3040156"/>
    <lineage>
        <taxon>Eukaryota</taxon>
        <taxon>Fungi</taxon>
        <taxon>Dikarya</taxon>
        <taxon>Ascomycota</taxon>
        <taxon>Pezizomycotina</taxon>
        <taxon>Sordariomycetes</taxon>
        <taxon>Sordariomycetidae</taxon>
        <taxon>Sordariales</taxon>
        <taxon>Podosporaceae</taxon>
        <taxon>Podospora</taxon>
    </lineage>
</organism>
<name>A0AAV9GY26_9PEZI</name>
<feature type="compositionally biased region" description="Basic and acidic residues" evidence="1">
    <location>
        <begin position="212"/>
        <end position="227"/>
    </location>
</feature>
<feature type="compositionally biased region" description="Polar residues" evidence="1">
    <location>
        <begin position="228"/>
        <end position="241"/>
    </location>
</feature>